<accession>A0A4P6JPD9</accession>
<evidence type="ECO:0000313" key="3">
    <source>
        <dbReference type="EMBL" id="QBD77073.1"/>
    </source>
</evidence>
<dbReference type="Pfam" id="PF00296">
    <property type="entry name" value="Bac_luciferase"/>
    <property type="match status" value="1"/>
</dbReference>
<dbReference type="InterPro" id="IPR011251">
    <property type="entry name" value="Luciferase-like_dom"/>
</dbReference>
<keyword evidence="4" id="KW-1185">Reference proteome</keyword>
<proteinExistence type="predicted"/>
<evidence type="ECO:0000256" key="1">
    <source>
        <dbReference type="ARBA" id="ARBA00023002"/>
    </source>
</evidence>
<dbReference type="InterPro" id="IPR036661">
    <property type="entry name" value="Luciferase-like_sf"/>
</dbReference>
<dbReference type="GO" id="GO:0016705">
    <property type="term" value="F:oxidoreductase activity, acting on paired donors, with incorporation or reduction of molecular oxygen"/>
    <property type="evidence" value="ECO:0007669"/>
    <property type="project" value="InterPro"/>
</dbReference>
<gene>
    <name evidence="3" type="ORF">EPA93_14090</name>
</gene>
<dbReference type="AlphaFoldDB" id="A0A4P6JPD9"/>
<dbReference type="InterPro" id="IPR050564">
    <property type="entry name" value="F420-G6PD/mer"/>
</dbReference>
<dbReference type="RefSeq" id="WP_129888136.1">
    <property type="nucleotide sequence ID" value="NZ_CP035758.1"/>
</dbReference>
<keyword evidence="1" id="KW-0560">Oxidoreductase</keyword>
<dbReference type="Gene3D" id="3.20.20.30">
    <property type="entry name" value="Luciferase-like domain"/>
    <property type="match status" value="1"/>
</dbReference>
<reference evidence="3 4" key="1">
    <citation type="submission" date="2019-01" db="EMBL/GenBank/DDBJ databases">
        <title>Ktedonosporobacter rubrisoli SCAWS-G2.</title>
        <authorList>
            <person name="Huang Y."/>
            <person name="Yan B."/>
        </authorList>
    </citation>
    <scope>NUCLEOTIDE SEQUENCE [LARGE SCALE GENOMIC DNA]</scope>
    <source>
        <strain evidence="3 4">SCAWS-G2</strain>
    </source>
</reference>
<protein>
    <submittedName>
        <fullName evidence="3">LLM class flavin-dependent oxidoreductase</fullName>
    </submittedName>
</protein>
<evidence type="ECO:0000313" key="4">
    <source>
        <dbReference type="Proteomes" id="UP000290365"/>
    </source>
</evidence>
<dbReference type="PANTHER" id="PTHR43244">
    <property type="match status" value="1"/>
</dbReference>
<sequence>MENKEIASTQGIEITKRQVRERVGLYVYASSTLAAIASIEQAEAAGVRQVWVAQITPDPEILTILMAAAARTTSVRMGTAIVPTYPRHPLALAQQALAVAELAPDRLRLGIGPSHRSNIEGMYGIPMKSPHGHLREYITVLRAALWEGKVAHQGNYYRVQATLPNAPRVPILVSALREGAFRLAGELADGVITWMCPASYLLEKGLPALQEGAAKSGRPRPPLVAHVMVALNRDRAEARAALRAQFDSGRFHGRLPFYANMFAEAGFPVASDGSWSDELIDNLVISGNEDEVTVRLSELLARGLDELFVMPIPGNDTESQARLARLIGQL</sequence>
<dbReference type="EMBL" id="CP035758">
    <property type="protein sequence ID" value="QBD77073.1"/>
    <property type="molecule type" value="Genomic_DNA"/>
</dbReference>
<evidence type="ECO:0000259" key="2">
    <source>
        <dbReference type="Pfam" id="PF00296"/>
    </source>
</evidence>
<dbReference type="Proteomes" id="UP000290365">
    <property type="component" value="Chromosome"/>
</dbReference>
<dbReference type="CDD" id="cd01097">
    <property type="entry name" value="Tetrahydromethanopterin_reductase"/>
    <property type="match status" value="1"/>
</dbReference>
<name>A0A4P6JPD9_KTERU</name>
<organism evidence="3 4">
    <name type="scientific">Ktedonosporobacter rubrisoli</name>
    <dbReference type="NCBI Taxonomy" id="2509675"/>
    <lineage>
        <taxon>Bacteria</taxon>
        <taxon>Bacillati</taxon>
        <taxon>Chloroflexota</taxon>
        <taxon>Ktedonobacteria</taxon>
        <taxon>Ktedonobacterales</taxon>
        <taxon>Ktedonosporobacteraceae</taxon>
        <taxon>Ktedonosporobacter</taxon>
    </lineage>
</organism>
<dbReference type="OrthoDB" id="7054907at2"/>
<dbReference type="SUPFAM" id="SSF51679">
    <property type="entry name" value="Bacterial luciferase-like"/>
    <property type="match status" value="1"/>
</dbReference>
<dbReference type="KEGG" id="kbs:EPA93_14090"/>
<dbReference type="PANTHER" id="PTHR43244:SF1">
    <property type="entry name" value="5,10-METHYLENETETRAHYDROMETHANOPTERIN REDUCTASE"/>
    <property type="match status" value="1"/>
</dbReference>
<feature type="domain" description="Luciferase-like" evidence="2">
    <location>
        <begin position="34"/>
        <end position="304"/>
    </location>
</feature>